<dbReference type="SUPFAM" id="SSF46785">
    <property type="entry name" value="Winged helix' DNA-binding domain"/>
    <property type="match status" value="1"/>
</dbReference>
<dbReference type="PANTHER" id="PTHR34293:SF1">
    <property type="entry name" value="HTH-TYPE TRANSCRIPTIONAL REGULATOR TRMBL2"/>
    <property type="match status" value="1"/>
</dbReference>
<protein>
    <submittedName>
        <fullName evidence="3">TrmB family transcriptional regulator</fullName>
    </submittedName>
</protein>
<evidence type="ECO:0000313" key="4">
    <source>
        <dbReference type="Proteomes" id="UP000310506"/>
    </source>
</evidence>
<reference evidence="3 4" key="1">
    <citation type="submission" date="2019-01" db="EMBL/GenBank/DDBJ databases">
        <title>Vagococcus silagei sp. nov. isolated from brewer's grain.</title>
        <authorList>
            <person name="Guu J.-R."/>
        </authorList>
    </citation>
    <scope>NUCLEOTIDE SEQUENCE [LARGE SCALE GENOMIC DNA]</scope>
    <source>
        <strain evidence="3 4">2B-2</strain>
    </source>
</reference>
<evidence type="ECO:0000259" key="1">
    <source>
        <dbReference type="Pfam" id="PF01978"/>
    </source>
</evidence>
<dbReference type="OrthoDB" id="1493540at2"/>
<dbReference type="CDD" id="cd09124">
    <property type="entry name" value="PLDc_like_TrmB_middle"/>
    <property type="match status" value="1"/>
</dbReference>
<dbReference type="InterPro" id="IPR036388">
    <property type="entry name" value="WH-like_DNA-bd_sf"/>
</dbReference>
<dbReference type="Pfam" id="PF11495">
    <property type="entry name" value="Regulator_TrmB"/>
    <property type="match status" value="1"/>
</dbReference>
<organism evidence="3 4">
    <name type="scientific">Vagococcus silagei</name>
    <dbReference type="NCBI Taxonomy" id="2508885"/>
    <lineage>
        <taxon>Bacteria</taxon>
        <taxon>Bacillati</taxon>
        <taxon>Bacillota</taxon>
        <taxon>Bacilli</taxon>
        <taxon>Lactobacillales</taxon>
        <taxon>Enterococcaceae</taxon>
        <taxon>Vagococcus</taxon>
    </lineage>
</organism>
<proteinExistence type="predicted"/>
<dbReference type="AlphaFoldDB" id="A0A4S3B8D8"/>
<feature type="domain" description="Transcription regulator TrmB N-terminal" evidence="1">
    <location>
        <begin position="5"/>
        <end position="71"/>
    </location>
</feature>
<dbReference type="Pfam" id="PF01978">
    <property type="entry name" value="TrmB"/>
    <property type="match status" value="1"/>
</dbReference>
<accession>A0A4S3B8D8</accession>
<dbReference type="RefSeq" id="WP_136136849.1">
    <property type="nucleotide sequence ID" value="NZ_SDGV01000015.1"/>
</dbReference>
<evidence type="ECO:0000313" key="3">
    <source>
        <dbReference type="EMBL" id="THB61155.1"/>
    </source>
</evidence>
<gene>
    <name evidence="3" type="ORF">ESZ54_06445</name>
</gene>
<sequence>MIDHLKKIGLTELEAKCYLALIESNEQTGYEVAKNISSSRSNVYAALNSLHKKGACQVIEGKSTAYVAVPIDELISKLQLEFKQASKILTDEIKREKQTSFHFYNTQGLEAVQSVIKRSIGHAQESIVVDVFPEDLTYILPLLEEAQERGLEVTLITFKNVETSLKNIVIDAPVAIHDEDFTSFNMLFDQKKAIIGSFDGRLVPSAVETKHPALIQEIMLGIKHDMMIEKIKNDFGEEIEAKYGKDFFNTL</sequence>
<name>A0A4S3B8D8_9ENTE</name>
<dbReference type="Proteomes" id="UP000310506">
    <property type="component" value="Unassembled WGS sequence"/>
</dbReference>
<keyword evidence="4" id="KW-1185">Reference proteome</keyword>
<dbReference type="Gene3D" id="1.10.10.10">
    <property type="entry name" value="Winged helix-like DNA-binding domain superfamily/Winged helix DNA-binding domain"/>
    <property type="match status" value="1"/>
</dbReference>
<dbReference type="PANTHER" id="PTHR34293">
    <property type="entry name" value="HTH-TYPE TRANSCRIPTIONAL REGULATOR TRMBL2"/>
    <property type="match status" value="1"/>
</dbReference>
<feature type="domain" description="Transcription regulator TrmB C-terminal" evidence="2">
    <location>
        <begin position="104"/>
        <end position="195"/>
    </location>
</feature>
<evidence type="ECO:0000259" key="2">
    <source>
        <dbReference type="Pfam" id="PF11495"/>
    </source>
</evidence>
<dbReference type="InterPro" id="IPR051797">
    <property type="entry name" value="TrmB-like"/>
</dbReference>
<dbReference type="EMBL" id="SDGV01000015">
    <property type="protein sequence ID" value="THB61155.1"/>
    <property type="molecule type" value="Genomic_DNA"/>
</dbReference>
<dbReference type="InterPro" id="IPR021586">
    <property type="entry name" value="Tscrpt_reg_TrmB_C"/>
</dbReference>
<dbReference type="InterPro" id="IPR002831">
    <property type="entry name" value="Tscrpt_reg_TrmB_N"/>
</dbReference>
<dbReference type="InterPro" id="IPR036390">
    <property type="entry name" value="WH_DNA-bd_sf"/>
</dbReference>
<comment type="caution">
    <text evidence="3">The sequence shown here is derived from an EMBL/GenBank/DDBJ whole genome shotgun (WGS) entry which is preliminary data.</text>
</comment>